<organism evidence="2">
    <name type="scientific">Myoviridae sp. ctiil21</name>
    <dbReference type="NCBI Taxonomy" id="2825153"/>
    <lineage>
        <taxon>Viruses</taxon>
        <taxon>Duplodnaviria</taxon>
        <taxon>Heunggongvirae</taxon>
        <taxon>Uroviricota</taxon>
        <taxon>Caudoviricetes</taxon>
    </lineage>
</organism>
<dbReference type="EMBL" id="BK015343">
    <property type="protein sequence ID" value="DAE02217.1"/>
    <property type="molecule type" value="Genomic_DNA"/>
</dbReference>
<proteinExistence type="predicted"/>
<feature type="region of interest" description="Disordered" evidence="1">
    <location>
        <begin position="145"/>
        <end position="185"/>
    </location>
</feature>
<name>A0A8S5P6Z8_9CAUD</name>
<evidence type="ECO:0000313" key="2">
    <source>
        <dbReference type="EMBL" id="DAE02217.1"/>
    </source>
</evidence>
<feature type="compositionally biased region" description="Polar residues" evidence="1">
    <location>
        <begin position="166"/>
        <end position="177"/>
    </location>
</feature>
<reference evidence="2" key="1">
    <citation type="journal article" date="2021" name="Proc. Natl. Acad. Sci. U.S.A.">
        <title>A Catalog of Tens of Thousands of Viruses from Human Metagenomes Reveals Hidden Associations with Chronic Diseases.</title>
        <authorList>
            <person name="Tisza M.J."/>
            <person name="Buck C.B."/>
        </authorList>
    </citation>
    <scope>NUCLEOTIDE SEQUENCE</scope>
    <source>
        <strain evidence="2">Ctiil21</strain>
    </source>
</reference>
<evidence type="ECO:0000256" key="1">
    <source>
        <dbReference type="SAM" id="MobiDB-lite"/>
    </source>
</evidence>
<protein>
    <submittedName>
        <fullName evidence="2">Uncharacterized protein</fullName>
    </submittedName>
</protein>
<sequence length="185" mass="21361">MSRKISNEQEPWERQAGESSVAYEAFLLYRNMSHETDGEKKKRRLASVAEKLGKSLKLIERWSFTWNWVERARAYDNELQRISMEETREAVRKMLKDHMKMAQALQKKAMTALLRLDDESLSAKNILDYLAQGIELERQARLEAADVGRPGAPKGSPIAALEEPEQSTMVQLVQSLQKARERRTQ</sequence>
<accession>A0A8S5P6Z8</accession>